<feature type="domain" description="TRASH" evidence="2">
    <location>
        <begin position="174"/>
        <end position="212"/>
    </location>
</feature>
<dbReference type="RefSeq" id="WP_011733768.1">
    <property type="nucleotide sequence ID" value="NC_008607.1"/>
</dbReference>
<protein>
    <submittedName>
        <fullName evidence="3">YHS domain protein</fullName>
    </submittedName>
</protein>
<evidence type="ECO:0000313" key="3">
    <source>
        <dbReference type="EMBL" id="ABL01249.1"/>
    </source>
</evidence>
<dbReference type="SUPFAM" id="SSF47240">
    <property type="entry name" value="Ferritin-like"/>
    <property type="match status" value="1"/>
</dbReference>
<dbReference type="Proteomes" id="UP000006732">
    <property type="component" value="Plasmid pPRO1"/>
</dbReference>
<dbReference type="AlphaFoldDB" id="A0R830"/>
<dbReference type="SMART" id="SM00746">
    <property type="entry name" value="TRASH"/>
    <property type="match status" value="1"/>
</dbReference>
<dbReference type="Pfam" id="PF04945">
    <property type="entry name" value="YHS"/>
    <property type="match status" value="1"/>
</dbReference>
<feature type="coiled-coil region" evidence="1">
    <location>
        <begin position="8"/>
        <end position="42"/>
    </location>
</feature>
<dbReference type="KEGG" id="ppd:Ppro_3657"/>
<dbReference type="EMBL" id="CP000483">
    <property type="protein sequence ID" value="ABL01249.1"/>
    <property type="molecule type" value="Genomic_DNA"/>
</dbReference>
<dbReference type="HOGENOM" id="CLU_1233588_0_0_7"/>
<keyword evidence="4" id="KW-1185">Reference proteome</keyword>
<keyword evidence="1" id="KW-0175">Coiled coil</keyword>
<dbReference type="InterPro" id="IPR009078">
    <property type="entry name" value="Ferritin-like_SF"/>
</dbReference>
<geneLocation type="plasmid" evidence="3 4">
    <name>pPRO1</name>
</geneLocation>
<accession>A0R830</accession>
<reference evidence="3 4" key="1">
    <citation type="submission" date="2006-10" db="EMBL/GenBank/DDBJ databases">
        <title>Complete sequence of plasmid pPRO1 of Pelobacter propionicus DSM 2379.</title>
        <authorList>
            <consortium name="US DOE Joint Genome Institute"/>
            <person name="Copeland A."/>
            <person name="Lucas S."/>
            <person name="Lapidus A."/>
            <person name="Barry K."/>
            <person name="Detter J.C."/>
            <person name="Glavina del Rio T."/>
            <person name="Hammon N."/>
            <person name="Israni S."/>
            <person name="Dalin E."/>
            <person name="Tice H."/>
            <person name="Pitluck S."/>
            <person name="Saunders E."/>
            <person name="Brettin T."/>
            <person name="Bruce D."/>
            <person name="Han C."/>
            <person name="Tapia R."/>
            <person name="Schmutz J."/>
            <person name="Larimer F."/>
            <person name="Land M."/>
            <person name="Hauser L."/>
            <person name="Kyrpides N."/>
            <person name="Kim E."/>
            <person name="Lovley D."/>
            <person name="Richardson P."/>
        </authorList>
    </citation>
    <scope>NUCLEOTIDE SEQUENCE [LARGE SCALE GENOMIC DNA]</scope>
    <source>
        <strain evidence="4">DSM 2379 / NBRC 103807 / OttBd1</strain>
        <plasmid evidence="4">Plasmid pPRO1</plasmid>
    </source>
</reference>
<name>A0R830_PELPD</name>
<evidence type="ECO:0000313" key="4">
    <source>
        <dbReference type="Proteomes" id="UP000006732"/>
    </source>
</evidence>
<keyword evidence="3" id="KW-0614">Plasmid</keyword>
<evidence type="ECO:0000256" key="1">
    <source>
        <dbReference type="SAM" id="Coils"/>
    </source>
</evidence>
<dbReference type="InterPro" id="IPR011017">
    <property type="entry name" value="TRASH_dom"/>
</dbReference>
<organism evidence="3 4">
    <name type="scientific">Pelobacter propionicus (strain DSM 2379 / NBRC 103807 / OttBd1)</name>
    <dbReference type="NCBI Taxonomy" id="338966"/>
    <lineage>
        <taxon>Bacteria</taxon>
        <taxon>Pseudomonadati</taxon>
        <taxon>Thermodesulfobacteriota</taxon>
        <taxon>Desulfuromonadia</taxon>
        <taxon>Desulfuromonadales</taxon>
        <taxon>Desulfuromonadaceae</taxon>
        <taxon>Pelobacter</taxon>
    </lineage>
</organism>
<dbReference type="InterPro" id="IPR007029">
    <property type="entry name" value="YHS_dom"/>
</dbReference>
<sequence length="213" mass="24763">MEKANALSERIVNRLEQHRHDLAEKQQQLDSKMKEMLKQRERLATIAMRTLETVILPRMEELARHFDNAKVSVLQTDTDFSCVCEFLHTARFPAIVRLVIALLPSNNEAFTARYDLNILPVLMEYNRNVENIFPVEDSEKVLAAWVEDRILDFIDTYLRLESHPFYQKDNTVIDIVCGMRIPVTSATSSVERHGRIFYFCSEHCKDAFLKGNS</sequence>
<evidence type="ECO:0000259" key="2">
    <source>
        <dbReference type="SMART" id="SM00746"/>
    </source>
</evidence>
<dbReference type="OrthoDB" id="9809270at2"/>
<proteinExistence type="predicted"/>
<gene>
    <name evidence="3" type="ordered locus">Ppro_3657</name>
</gene>
<dbReference type="eggNOG" id="COG3350">
    <property type="taxonomic scope" value="Bacteria"/>
</dbReference>